<feature type="region of interest" description="Disordered" evidence="1">
    <location>
        <begin position="221"/>
        <end position="243"/>
    </location>
</feature>
<evidence type="ECO:0000313" key="2">
    <source>
        <dbReference type="EMBL" id="KAL0925180.1"/>
    </source>
</evidence>
<reference evidence="2 3" key="1">
    <citation type="journal article" date="2024" name="Plant Biotechnol. J.">
        <title>Dendrobium thyrsiflorum genome and its molecular insights into genes involved in important horticultural traits.</title>
        <authorList>
            <person name="Chen B."/>
            <person name="Wang J.Y."/>
            <person name="Zheng P.J."/>
            <person name="Li K.L."/>
            <person name="Liang Y.M."/>
            <person name="Chen X.F."/>
            <person name="Zhang C."/>
            <person name="Zhao X."/>
            <person name="He X."/>
            <person name="Zhang G.Q."/>
            <person name="Liu Z.J."/>
            <person name="Xu Q."/>
        </authorList>
    </citation>
    <scope>NUCLEOTIDE SEQUENCE [LARGE SCALE GENOMIC DNA]</scope>
    <source>
        <strain evidence="2">GZMU011</strain>
    </source>
</reference>
<dbReference type="Proteomes" id="UP001552299">
    <property type="component" value="Unassembled WGS sequence"/>
</dbReference>
<evidence type="ECO:0000256" key="1">
    <source>
        <dbReference type="SAM" id="MobiDB-lite"/>
    </source>
</evidence>
<dbReference type="EMBL" id="JANQDX010000004">
    <property type="protein sequence ID" value="KAL0925180.1"/>
    <property type="molecule type" value="Genomic_DNA"/>
</dbReference>
<protein>
    <submittedName>
        <fullName evidence="2">Uncharacterized protein</fullName>
    </submittedName>
</protein>
<proteinExistence type="predicted"/>
<keyword evidence="3" id="KW-1185">Reference proteome</keyword>
<gene>
    <name evidence="2" type="ORF">M5K25_003493</name>
</gene>
<comment type="caution">
    <text evidence="2">The sequence shown here is derived from an EMBL/GenBank/DDBJ whole genome shotgun (WGS) entry which is preliminary data.</text>
</comment>
<sequence>MEEVMRIHQGCMTYPKLYVRSFINDINLCERGCLTYPRLYVRALLDDVNLCGKGQIKSPLNRLCLDWEGANTTCNEGQKVYSWQATEKSGFTWRPGTSLVSGGRWAQVRRRVDAERKSSVGRRQGKYPTVVEEESGGKRALFILLLDSSSLLLFSNASISDQAKIRQQLVAREKFGSTAFFSCLLFEIKNALGVQTRALQHVQTAKALWFAWLRTDGGKPAGMVETDGDQPTAPQRRTKARRL</sequence>
<name>A0ABD0VJH2_DENTH</name>
<evidence type="ECO:0000313" key="3">
    <source>
        <dbReference type="Proteomes" id="UP001552299"/>
    </source>
</evidence>
<dbReference type="AlphaFoldDB" id="A0ABD0VJH2"/>
<accession>A0ABD0VJH2</accession>
<organism evidence="2 3">
    <name type="scientific">Dendrobium thyrsiflorum</name>
    <name type="common">Pinecone-like raceme dendrobium</name>
    <name type="synonym">Orchid</name>
    <dbReference type="NCBI Taxonomy" id="117978"/>
    <lineage>
        <taxon>Eukaryota</taxon>
        <taxon>Viridiplantae</taxon>
        <taxon>Streptophyta</taxon>
        <taxon>Embryophyta</taxon>
        <taxon>Tracheophyta</taxon>
        <taxon>Spermatophyta</taxon>
        <taxon>Magnoliopsida</taxon>
        <taxon>Liliopsida</taxon>
        <taxon>Asparagales</taxon>
        <taxon>Orchidaceae</taxon>
        <taxon>Epidendroideae</taxon>
        <taxon>Malaxideae</taxon>
        <taxon>Dendrobiinae</taxon>
        <taxon>Dendrobium</taxon>
    </lineage>
</organism>